<evidence type="ECO:0000313" key="5">
    <source>
        <dbReference type="Proteomes" id="UP000780801"/>
    </source>
</evidence>
<feature type="non-terminal residue" evidence="4">
    <location>
        <position position="283"/>
    </location>
</feature>
<name>A0A9P6FJQ2_9FUNG</name>
<evidence type="ECO:0000256" key="1">
    <source>
        <dbReference type="ARBA" id="ARBA00007992"/>
    </source>
</evidence>
<evidence type="ECO:0000256" key="2">
    <source>
        <dbReference type="ARBA" id="ARBA00023002"/>
    </source>
</evidence>
<feature type="non-terminal residue" evidence="4">
    <location>
        <position position="1"/>
    </location>
</feature>
<dbReference type="InterPro" id="IPR050493">
    <property type="entry name" value="FAD-dep_Monooxygenase_BioMet"/>
</dbReference>
<keyword evidence="5" id="KW-1185">Reference proteome</keyword>
<gene>
    <name evidence="4" type="ORF">BGW38_009015</name>
</gene>
<dbReference type="OrthoDB" id="655030at2759"/>
<sequence>STLLIGANILPVLLQIGLYDRFIEQATLHRATKIGDEGQTPKLIISPQSAAIMGGYENYIIAQSTFHQLLLSCVPANKIRMGKRVLKTCQSENGVTLTCSDNSTYYGHILVGADGTHSGVRQSLYHRMSIDGRLPPQDQRVPPIKRAWLVGQTRPMDLDELDIWMQHDCQLDMVIGKDRHYSWTTHTTGNGAVCWAVLHCQSDPPSRSNDTFRRTTGRDSEGAETMCRHIRDFSVLQEQSMTHELTLGFLIDRTPKESLCRIVVEEERVFKTWYDRRIVLLGD</sequence>
<keyword evidence="2" id="KW-0560">Oxidoreductase</keyword>
<dbReference type="InterPro" id="IPR036188">
    <property type="entry name" value="FAD/NAD-bd_sf"/>
</dbReference>
<proteinExistence type="inferred from homology"/>
<organism evidence="4 5">
    <name type="scientific">Lunasporangiospora selenospora</name>
    <dbReference type="NCBI Taxonomy" id="979761"/>
    <lineage>
        <taxon>Eukaryota</taxon>
        <taxon>Fungi</taxon>
        <taxon>Fungi incertae sedis</taxon>
        <taxon>Mucoromycota</taxon>
        <taxon>Mortierellomycotina</taxon>
        <taxon>Mortierellomycetes</taxon>
        <taxon>Mortierellales</taxon>
        <taxon>Mortierellaceae</taxon>
        <taxon>Lunasporangiospora</taxon>
    </lineage>
</organism>
<reference evidence="4" key="1">
    <citation type="journal article" date="2020" name="Fungal Divers.">
        <title>Resolving the Mortierellaceae phylogeny through synthesis of multi-gene phylogenetics and phylogenomics.</title>
        <authorList>
            <person name="Vandepol N."/>
            <person name="Liber J."/>
            <person name="Desiro A."/>
            <person name="Na H."/>
            <person name="Kennedy M."/>
            <person name="Barry K."/>
            <person name="Grigoriev I.V."/>
            <person name="Miller A.N."/>
            <person name="O'Donnell K."/>
            <person name="Stajich J.E."/>
            <person name="Bonito G."/>
        </authorList>
    </citation>
    <scope>NUCLEOTIDE SEQUENCE</scope>
    <source>
        <strain evidence="4">KOD1015</strain>
    </source>
</reference>
<dbReference type="AlphaFoldDB" id="A0A9P6FJQ2"/>
<dbReference type="PANTHER" id="PTHR13789">
    <property type="entry name" value="MONOOXYGENASE"/>
    <property type="match status" value="1"/>
</dbReference>
<evidence type="ECO:0000256" key="3">
    <source>
        <dbReference type="ARBA" id="ARBA00023033"/>
    </source>
</evidence>
<evidence type="ECO:0000313" key="4">
    <source>
        <dbReference type="EMBL" id="KAF9561192.1"/>
    </source>
</evidence>
<evidence type="ECO:0008006" key="6">
    <source>
        <dbReference type="Google" id="ProtNLM"/>
    </source>
</evidence>
<dbReference type="Proteomes" id="UP000780801">
    <property type="component" value="Unassembled WGS sequence"/>
</dbReference>
<comment type="caution">
    <text evidence="4">The sequence shown here is derived from an EMBL/GenBank/DDBJ whole genome shotgun (WGS) entry which is preliminary data.</text>
</comment>
<dbReference type="Gene3D" id="3.50.50.60">
    <property type="entry name" value="FAD/NAD(P)-binding domain"/>
    <property type="match status" value="1"/>
</dbReference>
<dbReference type="PANTHER" id="PTHR13789:SF309">
    <property type="entry name" value="PUTATIVE (AFU_ORTHOLOGUE AFUA_6G14510)-RELATED"/>
    <property type="match status" value="1"/>
</dbReference>
<accession>A0A9P6FJQ2</accession>
<protein>
    <recommendedName>
        <fullName evidence="6">FAD-binding domain-containing protein</fullName>
    </recommendedName>
</protein>
<dbReference type="SUPFAM" id="SSF51905">
    <property type="entry name" value="FAD/NAD(P)-binding domain"/>
    <property type="match status" value="1"/>
</dbReference>
<keyword evidence="3" id="KW-0503">Monooxygenase</keyword>
<comment type="similarity">
    <text evidence="1">Belongs to the paxM FAD-dependent monooxygenase family.</text>
</comment>
<dbReference type="GO" id="GO:0004497">
    <property type="term" value="F:monooxygenase activity"/>
    <property type="evidence" value="ECO:0007669"/>
    <property type="project" value="UniProtKB-KW"/>
</dbReference>
<dbReference type="EMBL" id="JAABOA010006443">
    <property type="protein sequence ID" value="KAF9561192.1"/>
    <property type="molecule type" value="Genomic_DNA"/>
</dbReference>